<comment type="caution">
    <text evidence="2">The sequence shown here is derived from an EMBL/GenBank/DDBJ whole genome shotgun (WGS) entry which is preliminary data.</text>
</comment>
<reference evidence="2" key="2">
    <citation type="submission" date="2023-01" db="EMBL/GenBank/DDBJ databases">
        <authorList>
            <person name="Sun Q."/>
            <person name="Evtushenko L."/>
        </authorList>
    </citation>
    <scope>NUCLEOTIDE SEQUENCE</scope>
    <source>
        <strain evidence="2">VKM Ac-1447</strain>
    </source>
</reference>
<feature type="transmembrane region" description="Helical" evidence="1">
    <location>
        <begin position="12"/>
        <end position="34"/>
    </location>
</feature>
<sequence length="192" mass="19525">MSRIGGRNVVFAWVVGVVCIAVVGALAVLTLPLVTTGMGLLGGGSSTQAAEEADGPDQCRDLYPEALWAALQYTPGAELTASTDAPATTAGAFVDALAPTVRFTCTWTAEIGSIATTVGEVGTDAGSIAATALPGQGFSCSDDGERVLCTRADGDLVETIEAGGGHWVSTFQTAWHPEGYARRVGDAVFAAE</sequence>
<dbReference type="EMBL" id="BSEO01000010">
    <property type="protein sequence ID" value="GLJ80078.1"/>
    <property type="molecule type" value="Genomic_DNA"/>
</dbReference>
<proteinExistence type="predicted"/>
<keyword evidence="1" id="KW-1133">Transmembrane helix</keyword>
<keyword evidence="1" id="KW-0812">Transmembrane</keyword>
<dbReference type="AlphaFoldDB" id="A0A9W6HHT2"/>
<name>A0A9W6HHT2_9MICO</name>
<organism evidence="2 3">
    <name type="scientific">Microbacterium imperiale</name>
    <dbReference type="NCBI Taxonomy" id="33884"/>
    <lineage>
        <taxon>Bacteria</taxon>
        <taxon>Bacillati</taxon>
        <taxon>Actinomycetota</taxon>
        <taxon>Actinomycetes</taxon>
        <taxon>Micrococcales</taxon>
        <taxon>Microbacteriaceae</taxon>
        <taxon>Microbacterium</taxon>
    </lineage>
</organism>
<gene>
    <name evidence="2" type="ORF">GCM10017586_17610</name>
</gene>
<evidence type="ECO:0000256" key="1">
    <source>
        <dbReference type="SAM" id="Phobius"/>
    </source>
</evidence>
<evidence type="ECO:0000313" key="3">
    <source>
        <dbReference type="Proteomes" id="UP001142317"/>
    </source>
</evidence>
<keyword evidence="1" id="KW-0472">Membrane</keyword>
<protein>
    <submittedName>
        <fullName evidence="2">Uncharacterized protein</fullName>
    </submittedName>
</protein>
<evidence type="ECO:0000313" key="2">
    <source>
        <dbReference type="EMBL" id="GLJ80078.1"/>
    </source>
</evidence>
<keyword evidence="3" id="KW-1185">Reference proteome</keyword>
<accession>A0A9W6HHT2</accession>
<reference evidence="2" key="1">
    <citation type="journal article" date="2014" name="Int. J. Syst. Evol. Microbiol.">
        <title>Complete genome sequence of Corynebacterium casei LMG S-19264T (=DSM 44701T), isolated from a smear-ripened cheese.</title>
        <authorList>
            <consortium name="US DOE Joint Genome Institute (JGI-PGF)"/>
            <person name="Walter F."/>
            <person name="Albersmeier A."/>
            <person name="Kalinowski J."/>
            <person name="Ruckert C."/>
        </authorList>
    </citation>
    <scope>NUCLEOTIDE SEQUENCE</scope>
    <source>
        <strain evidence="2">VKM Ac-1447</strain>
    </source>
</reference>
<dbReference type="RefSeq" id="WP_210006243.1">
    <property type="nucleotide sequence ID" value="NZ_BSEO01000010.1"/>
</dbReference>
<dbReference type="Proteomes" id="UP001142317">
    <property type="component" value="Unassembled WGS sequence"/>
</dbReference>